<evidence type="ECO:0000256" key="1">
    <source>
        <dbReference type="SAM" id="Phobius"/>
    </source>
</evidence>
<keyword evidence="1" id="KW-0472">Membrane</keyword>
<keyword evidence="1" id="KW-1133">Transmembrane helix</keyword>
<feature type="transmembrane region" description="Helical" evidence="1">
    <location>
        <begin position="12"/>
        <end position="35"/>
    </location>
</feature>
<protein>
    <submittedName>
        <fullName evidence="2">Uncharacterized protein</fullName>
    </submittedName>
</protein>
<organism evidence="2">
    <name type="scientific">marine metagenome</name>
    <dbReference type="NCBI Taxonomy" id="408172"/>
    <lineage>
        <taxon>unclassified sequences</taxon>
        <taxon>metagenomes</taxon>
        <taxon>ecological metagenomes</taxon>
    </lineage>
</organism>
<dbReference type="AlphaFoldDB" id="A0A381P1T0"/>
<accession>A0A381P1T0</accession>
<keyword evidence="1" id="KW-0812">Transmembrane</keyword>
<name>A0A381P1T0_9ZZZZ</name>
<reference evidence="2" key="1">
    <citation type="submission" date="2018-05" db="EMBL/GenBank/DDBJ databases">
        <authorList>
            <person name="Lanie J.A."/>
            <person name="Ng W.-L."/>
            <person name="Kazmierczak K.M."/>
            <person name="Andrzejewski T.M."/>
            <person name="Davidsen T.M."/>
            <person name="Wayne K.J."/>
            <person name="Tettelin H."/>
            <person name="Glass J.I."/>
            <person name="Rusch D."/>
            <person name="Podicherti R."/>
            <person name="Tsui H.-C.T."/>
            <person name="Winkler M.E."/>
        </authorList>
    </citation>
    <scope>NUCLEOTIDE SEQUENCE</scope>
</reference>
<dbReference type="EMBL" id="UINC01000770">
    <property type="protein sequence ID" value="SUZ60861.1"/>
    <property type="molecule type" value="Genomic_DNA"/>
</dbReference>
<sequence>MNLVNISHKIMIVSAIVSTLITTLAFFFFVISGGIR</sequence>
<proteinExistence type="predicted"/>
<evidence type="ECO:0000313" key="2">
    <source>
        <dbReference type="EMBL" id="SUZ60861.1"/>
    </source>
</evidence>
<gene>
    <name evidence="2" type="ORF">METZ01_LOCUS13715</name>
</gene>